<gene>
    <name evidence="2" type="ORF">JCM21142_134723</name>
</gene>
<accession>W7YEQ7</accession>
<keyword evidence="1" id="KW-0472">Membrane</keyword>
<evidence type="ECO:0000313" key="2">
    <source>
        <dbReference type="EMBL" id="GAF05958.1"/>
    </source>
</evidence>
<evidence type="ECO:0000313" key="3">
    <source>
        <dbReference type="Proteomes" id="UP000019402"/>
    </source>
</evidence>
<protein>
    <submittedName>
        <fullName evidence="2">Uncharacterized protein</fullName>
    </submittedName>
</protein>
<comment type="caution">
    <text evidence="2">The sequence shown here is derived from an EMBL/GenBank/DDBJ whole genome shotgun (WGS) entry which is preliminary data.</text>
</comment>
<reference evidence="2 3" key="1">
    <citation type="journal article" date="2014" name="Genome Announc.">
        <title>Draft Genome Sequence of Cytophaga fermentans JCM 21142T, a Facultative Anaerobe Isolated from Marine Mud.</title>
        <authorList>
            <person name="Starns D."/>
            <person name="Oshima K."/>
            <person name="Suda W."/>
            <person name="Iino T."/>
            <person name="Yuki M."/>
            <person name="Inoue J."/>
            <person name="Kitamura K."/>
            <person name="Iida T."/>
            <person name="Darby A."/>
            <person name="Hattori M."/>
            <person name="Ohkuma M."/>
        </authorList>
    </citation>
    <scope>NUCLEOTIDE SEQUENCE [LARGE SCALE GENOMIC DNA]</scope>
    <source>
        <strain evidence="2 3">JCM 21142</strain>
    </source>
</reference>
<dbReference type="RefSeq" id="WP_027473800.1">
    <property type="nucleotide sequence ID" value="NZ_BAMD01000174.1"/>
</dbReference>
<proteinExistence type="predicted"/>
<dbReference type="AlphaFoldDB" id="W7YEQ7"/>
<dbReference type="Proteomes" id="UP000019402">
    <property type="component" value="Unassembled WGS sequence"/>
</dbReference>
<evidence type="ECO:0000256" key="1">
    <source>
        <dbReference type="SAM" id="Phobius"/>
    </source>
</evidence>
<organism evidence="2 3">
    <name type="scientific">Saccharicrinis fermentans DSM 9555 = JCM 21142</name>
    <dbReference type="NCBI Taxonomy" id="869213"/>
    <lineage>
        <taxon>Bacteria</taxon>
        <taxon>Pseudomonadati</taxon>
        <taxon>Bacteroidota</taxon>
        <taxon>Bacteroidia</taxon>
        <taxon>Marinilabiliales</taxon>
        <taxon>Marinilabiliaceae</taxon>
        <taxon>Saccharicrinis</taxon>
    </lineage>
</organism>
<name>W7YEQ7_9BACT</name>
<dbReference type="EMBL" id="BAMD01000174">
    <property type="protein sequence ID" value="GAF05958.1"/>
    <property type="molecule type" value="Genomic_DNA"/>
</dbReference>
<keyword evidence="3" id="KW-1185">Reference proteome</keyword>
<sequence length="205" mass="23559">MSVGGQFKRIGEIGIALGLWGIVIWLFSKPKRILFFLLIVFITAFSISLIFDDTGETFYVNTNTLELCDKPFGTTKIKLKMNDSLTLIREMSDDWMQVAVGVDTLYFKENFYNDSELGYTYKIQKTPFTKWKALPGQKVLLNHPDGYLEAGGSMIKNGDVITILDYSEYDKEIKFKNTGGTFTKIPIEYLKINWEKILKNYPNIQ</sequence>
<feature type="transmembrane region" description="Helical" evidence="1">
    <location>
        <begin position="7"/>
        <end position="27"/>
    </location>
</feature>
<feature type="transmembrane region" description="Helical" evidence="1">
    <location>
        <begin position="33"/>
        <end position="51"/>
    </location>
</feature>
<keyword evidence="1" id="KW-0812">Transmembrane</keyword>
<keyword evidence="1" id="KW-1133">Transmembrane helix</keyword>